<dbReference type="Gene3D" id="3.90.550.10">
    <property type="entry name" value="Spore Coat Polysaccharide Biosynthesis Protein SpsA, Chain A"/>
    <property type="match status" value="1"/>
</dbReference>
<dbReference type="Pfam" id="PF00535">
    <property type="entry name" value="Glycos_transf_2"/>
    <property type="match status" value="1"/>
</dbReference>
<organism evidence="5 6">
    <name type="scientific">Algoriphagus sanaruensis</name>
    <dbReference type="NCBI Taxonomy" id="1727163"/>
    <lineage>
        <taxon>Bacteria</taxon>
        <taxon>Pseudomonadati</taxon>
        <taxon>Bacteroidota</taxon>
        <taxon>Cytophagia</taxon>
        <taxon>Cytophagales</taxon>
        <taxon>Cyclobacteriaceae</taxon>
        <taxon>Algoriphagus</taxon>
    </lineage>
</organism>
<dbReference type="PANTHER" id="PTHR43179:SF12">
    <property type="entry name" value="GALACTOFURANOSYLTRANSFERASE GLFT2"/>
    <property type="match status" value="1"/>
</dbReference>
<dbReference type="InterPro" id="IPR029044">
    <property type="entry name" value="Nucleotide-diphossugar_trans"/>
</dbReference>
<reference evidence="5 6" key="2">
    <citation type="journal article" date="2016" name="Genome Announc.">
        <title>Complete Genome Sequence of Algoriphagus sp. Strain M8-2, Isolated from a Brackish Lake.</title>
        <authorList>
            <person name="Muraguchi Y."/>
            <person name="Kushimoto K."/>
            <person name="Ohtsubo Y."/>
            <person name="Suzuki T."/>
            <person name="Dohra H."/>
            <person name="Kimbara K."/>
            <person name="Shintani M."/>
        </authorList>
    </citation>
    <scope>NUCLEOTIDE SEQUENCE [LARGE SCALE GENOMIC DNA]</scope>
    <source>
        <strain evidence="5 6">M8-2</strain>
    </source>
</reference>
<protein>
    <recommendedName>
        <fullName evidence="4">Glycosyltransferase 2-like domain-containing protein</fullName>
    </recommendedName>
</protein>
<dbReference type="AlphaFoldDB" id="A0A142ER23"/>
<evidence type="ECO:0000313" key="6">
    <source>
        <dbReference type="Proteomes" id="UP000073816"/>
    </source>
</evidence>
<comment type="similarity">
    <text evidence="1">Belongs to the glycosyltransferase 2 family.</text>
</comment>
<dbReference type="STRING" id="1727163.AO498_14100"/>
<reference evidence="6" key="1">
    <citation type="submission" date="2015-09" db="EMBL/GenBank/DDBJ databases">
        <title>Complete sequence of Algoriphagus sp. M8-2.</title>
        <authorList>
            <person name="Shintani M."/>
        </authorList>
    </citation>
    <scope>NUCLEOTIDE SEQUENCE [LARGE SCALE GENOMIC DNA]</scope>
    <source>
        <strain evidence="6">M8-2</strain>
    </source>
</reference>
<dbReference type="CDD" id="cd00761">
    <property type="entry name" value="Glyco_tranf_GTA_type"/>
    <property type="match status" value="1"/>
</dbReference>
<proteinExistence type="inferred from homology"/>
<evidence type="ECO:0000313" key="5">
    <source>
        <dbReference type="EMBL" id="AMQ57578.1"/>
    </source>
</evidence>
<accession>A0A142ER23</accession>
<feature type="domain" description="Glycosyltransferase 2-like" evidence="4">
    <location>
        <begin position="4"/>
        <end position="136"/>
    </location>
</feature>
<keyword evidence="2" id="KW-0328">Glycosyltransferase</keyword>
<evidence type="ECO:0000256" key="2">
    <source>
        <dbReference type="ARBA" id="ARBA00022676"/>
    </source>
</evidence>
<keyword evidence="6" id="KW-1185">Reference proteome</keyword>
<dbReference type="PATRIC" id="fig|1727163.4.peg.2959"/>
<dbReference type="SUPFAM" id="SSF53448">
    <property type="entry name" value="Nucleotide-diphospho-sugar transferases"/>
    <property type="match status" value="1"/>
</dbReference>
<evidence type="ECO:0000256" key="1">
    <source>
        <dbReference type="ARBA" id="ARBA00006739"/>
    </source>
</evidence>
<gene>
    <name evidence="5" type="ORF">AO498_14100</name>
</gene>
<name>A0A142ER23_9BACT</name>
<dbReference type="PANTHER" id="PTHR43179">
    <property type="entry name" value="RHAMNOSYLTRANSFERASE WBBL"/>
    <property type="match status" value="1"/>
</dbReference>
<dbReference type="GO" id="GO:0016757">
    <property type="term" value="F:glycosyltransferase activity"/>
    <property type="evidence" value="ECO:0007669"/>
    <property type="project" value="UniProtKB-KW"/>
</dbReference>
<dbReference type="OrthoDB" id="9801954at2"/>
<sequence>MIISVIIPVFRDWKRLKTCLDLLAEQTADFDSFQVIVVNNDPSQEVPILNQTPFQLILVEESSPGSYAARNKGIELSTGQALLFTDSDCSPTSTWIAQAIQLLNSSTFDLFAGKIDVVGPAGNSFVDFDKAFAFPNERYVREENFGVTANLLVRKQVFQKIGGFNATLFTGGDSEFCNRAIREGFIITFSPDLIIYHPARESWKELKTKAIRFGGRLPKSESRLVVLAKLLGKFRIRTTDMKQIWGRNEIPFKQKLIFSNLRIRLRWVEAMESVQVFLGKTAGRK</sequence>
<dbReference type="EMBL" id="CP012836">
    <property type="protein sequence ID" value="AMQ57578.1"/>
    <property type="molecule type" value="Genomic_DNA"/>
</dbReference>
<evidence type="ECO:0000259" key="4">
    <source>
        <dbReference type="Pfam" id="PF00535"/>
    </source>
</evidence>
<dbReference type="RefSeq" id="WP_067549011.1">
    <property type="nucleotide sequence ID" value="NZ_CP012836.1"/>
</dbReference>
<evidence type="ECO:0000256" key="3">
    <source>
        <dbReference type="ARBA" id="ARBA00022679"/>
    </source>
</evidence>
<dbReference type="KEGG" id="alm:AO498_14100"/>
<keyword evidence="3" id="KW-0808">Transferase</keyword>
<dbReference type="InterPro" id="IPR001173">
    <property type="entry name" value="Glyco_trans_2-like"/>
</dbReference>
<dbReference type="Proteomes" id="UP000073816">
    <property type="component" value="Chromosome"/>
</dbReference>